<evidence type="ECO:0000256" key="2">
    <source>
        <dbReference type="ARBA" id="ARBA00007935"/>
    </source>
</evidence>
<keyword evidence="4" id="KW-1003">Cell membrane</keyword>
<evidence type="ECO:0000256" key="7">
    <source>
        <dbReference type="ARBA" id="ARBA00023136"/>
    </source>
</evidence>
<keyword evidence="7 8" id="KW-0472">Membrane</keyword>
<feature type="transmembrane region" description="Helical" evidence="8">
    <location>
        <begin position="265"/>
        <end position="286"/>
    </location>
</feature>
<dbReference type="GO" id="GO:0005886">
    <property type="term" value="C:plasma membrane"/>
    <property type="evidence" value="ECO:0007669"/>
    <property type="project" value="UniProtKB-SubCell"/>
</dbReference>
<keyword evidence="5 8" id="KW-0812">Transmembrane</keyword>
<dbReference type="CDD" id="cd06550">
    <property type="entry name" value="TM_ABC_iron-siderophores_like"/>
    <property type="match status" value="2"/>
</dbReference>
<evidence type="ECO:0000256" key="5">
    <source>
        <dbReference type="ARBA" id="ARBA00022692"/>
    </source>
</evidence>
<name>A0A286E8U1_9NEIS</name>
<dbReference type="Proteomes" id="UP000219669">
    <property type="component" value="Unassembled WGS sequence"/>
</dbReference>
<evidence type="ECO:0000256" key="3">
    <source>
        <dbReference type="ARBA" id="ARBA00022448"/>
    </source>
</evidence>
<dbReference type="EMBL" id="OCNF01000005">
    <property type="protein sequence ID" value="SOD67299.1"/>
    <property type="molecule type" value="Genomic_DNA"/>
</dbReference>
<organism evidence="9 10">
    <name type="scientific">Alysiella filiformis DSM 16848</name>
    <dbReference type="NCBI Taxonomy" id="1120981"/>
    <lineage>
        <taxon>Bacteria</taxon>
        <taxon>Pseudomonadati</taxon>
        <taxon>Pseudomonadota</taxon>
        <taxon>Betaproteobacteria</taxon>
        <taxon>Neisseriales</taxon>
        <taxon>Neisseriaceae</taxon>
        <taxon>Alysiella</taxon>
    </lineage>
</organism>
<feature type="transmembrane region" description="Helical" evidence="8">
    <location>
        <begin position="335"/>
        <end position="354"/>
    </location>
</feature>
<dbReference type="GO" id="GO:0022857">
    <property type="term" value="F:transmembrane transporter activity"/>
    <property type="evidence" value="ECO:0007669"/>
    <property type="project" value="InterPro"/>
</dbReference>
<feature type="transmembrane region" description="Helical" evidence="8">
    <location>
        <begin position="434"/>
        <end position="451"/>
    </location>
</feature>
<feature type="transmembrane region" description="Helical" evidence="8">
    <location>
        <begin position="49"/>
        <end position="66"/>
    </location>
</feature>
<feature type="transmembrane region" description="Helical" evidence="8">
    <location>
        <begin position="78"/>
        <end position="100"/>
    </location>
</feature>
<evidence type="ECO:0000256" key="4">
    <source>
        <dbReference type="ARBA" id="ARBA00022475"/>
    </source>
</evidence>
<feature type="transmembrane region" description="Helical" evidence="8">
    <location>
        <begin position="106"/>
        <end position="125"/>
    </location>
</feature>
<dbReference type="InterPro" id="IPR037294">
    <property type="entry name" value="ABC_BtuC-like"/>
</dbReference>
<feature type="transmembrane region" description="Helical" evidence="8">
    <location>
        <begin position="12"/>
        <end position="29"/>
    </location>
</feature>
<comment type="subcellular location">
    <subcellularLocation>
        <location evidence="1">Cell membrane</location>
        <topology evidence="1">Multi-pass membrane protein</topology>
    </subcellularLocation>
</comment>
<evidence type="ECO:0000313" key="9">
    <source>
        <dbReference type="EMBL" id="SOD67299.1"/>
    </source>
</evidence>
<evidence type="ECO:0000256" key="1">
    <source>
        <dbReference type="ARBA" id="ARBA00004651"/>
    </source>
</evidence>
<dbReference type="GO" id="GO:0033214">
    <property type="term" value="P:siderophore-iron import into cell"/>
    <property type="evidence" value="ECO:0007669"/>
    <property type="project" value="TreeGrafter"/>
</dbReference>
<dbReference type="RefSeq" id="WP_097113942.1">
    <property type="nucleotide sequence ID" value="NZ_CP083931.1"/>
</dbReference>
<dbReference type="PANTHER" id="PTHR30472">
    <property type="entry name" value="FERRIC ENTEROBACTIN TRANSPORT SYSTEM PERMEASE PROTEIN"/>
    <property type="match status" value="1"/>
</dbReference>
<feature type="transmembrane region" description="Helical" evidence="8">
    <location>
        <begin position="501"/>
        <end position="522"/>
    </location>
</feature>
<keyword evidence="6 8" id="KW-1133">Transmembrane helix</keyword>
<comment type="similarity">
    <text evidence="2">Belongs to the binding-protein-dependent transport system permease family. FecCD subfamily.</text>
</comment>
<keyword evidence="3" id="KW-0813">Transport</keyword>
<feature type="transmembrane region" description="Helical" evidence="8">
    <location>
        <begin position="222"/>
        <end position="253"/>
    </location>
</feature>
<feature type="transmembrane region" description="Helical" evidence="8">
    <location>
        <begin position="407"/>
        <end position="428"/>
    </location>
</feature>
<dbReference type="PANTHER" id="PTHR30472:SF37">
    <property type="entry name" value="FE(3+) DICITRATE TRANSPORT SYSTEM PERMEASE PROTEIN FECD-RELATED"/>
    <property type="match status" value="1"/>
</dbReference>
<dbReference type="Gene3D" id="1.10.3470.10">
    <property type="entry name" value="ABC transporter involved in vitamin B12 uptake, BtuC"/>
    <property type="match status" value="2"/>
</dbReference>
<feature type="transmembrane region" description="Helical" evidence="8">
    <location>
        <begin position="132"/>
        <end position="156"/>
    </location>
</feature>
<protein>
    <submittedName>
        <fullName evidence="9">Iron complex transport system permease protein</fullName>
    </submittedName>
</protein>
<reference evidence="9 10" key="1">
    <citation type="submission" date="2017-09" db="EMBL/GenBank/DDBJ databases">
        <authorList>
            <person name="Ehlers B."/>
            <person name="Leendertz F.H."/>
        </authorList>
    </citation>
    <scope>NUCLEOTIDE SEQUENCE [LARGE SCALE GENOMIC DNA]</scope>
    <source>
        <strain evidence="9 10">DSM 16848</strain>
    </source>
</reference>
<evidence type="ECO:0000256" key="6">
    <source>
        <dbReference type="ARBA" id="ARBA00022989"/>
    </source>
</evidence>
<keyword evidence="10" id="KW-1185">Reference proteome</keyword>
<accession>A0A286E8U1</accession>
<gene>
    <name evidence="9" type="ORF">SAMN02746062_00876</name>
</gene>
<feature type="transmembrane region" description="Helical" evidence="8">
    <location>
        <begin position="553"/>
        <end position="578"/>
    </location>
</feature>
<dbReference type="Pfam" id="PF01032">
    <property type="entry name" value="FecCD"/>
    <property type="match status" value="2"/>
</dbReference>
<sequence length="645" mass="67759">MVNVFRQPAWRNIALFSVLAMMLSLWIVVLNRGDEMANFILHNHILPRMGMAILAGMASALASALLQNIMRNPLASDGTLAVGAGAQTALLLITVFAPAYLAWGGAIWAFVGAILALLAVLYLAAGREWRPLAVVLAGMVMSLYLGAISGAMTLFFSEETRGIMLWGSGSLLQDSWHDSLQLLWRLSLVAVASAILLKPLAAMALGDEQAAALGIPVQTVRLLVLVLVAFLIANVVSMVGMMGFTGLAAATLANQSSTRRLPEKLIAAAIYGGLLLLFTDNILVLLKHYFGWDLPAGAVSALLGAPLLLWLMGNHAPAHVQTATSQTFALPKKSLLLKTLPLIWIMSVVAALIVHQDEQGWFISSDVFLLQLNHSRVILVMACGAMLATSGVVLQRLTGNAMASPELLGISSAVAMGVTVALMVFDVALGSGTFYAIGVVSAWLALLLLLGLNRHKAFSPESIMLTGVALAALSDSVLRVLSASGDLRVQQLLVWLSGSSYGATPVLAWSMLALSMILMVMIGAFSRSLALLGLGGVVAQSAGVNVARTRGILLILTASLTAGATLLMGALSFVGLLAPHLAVLLGARGVAQQLGVSALLGASVMVLADAVGRQLLFPYELPAGLVSTLMGGAYFLYLMRRMNGR</sequence>
<dbReference type="SUPFAM" id="SSF81345">
    <property type="entry name" value="ABC transporter involved in vitamin B12 uptake, BtuC"/>
    <property type="match status" value="2"/>
</dbReference>
<evidence type="ECO:0000256" key="8">
    <source>
        <dbReference type="SAM" id="Phobius"/>
    </source>
</evidence>
<dbReference type="OrthoDB" id="9811721at2"/>
<feature type="transmembrane region" description="Helical" evidence="8">
    <location>
        <begin position="374"/>
        <end position="395"/>
    </location>
</feature>
<feature type="transmembrane region" description="Helical" evidence="8">
    <location>
        <begin position="620"/>
        <end position="639"/>
    </location>
</feature>
<proteinExistence type="inferred from homology"/>
<evidence type="ECO:0000313" key="10">
    <source>
        <dbReference type="Proteomes" id="UP000219669"/>
    </source>
</evidence>
<dbReference type="NCBIfam" id="NF007866">
    <property type="entry name" value="PRK10577.1-2"/>
    <property type="match status" value="1"/>
</dbReference>
<dbReference type="InterPro" id="IPR000522">
    <property type="entry name" value="ABC_transptr_permease_BtuC"/>
</dbReference>
<dbReference type="AlphaFoldDB" id="A0A286E8U1"/>